<evidence type="ECO:0000256" key="1">
    <source>
        <dbReference type="SAM" id="SignalP"/>
    </source>
</evidence>
<accession>A0A918N3M2</accession>
<organism evidence="2 3">
    <name type="scientific">Aquimarina muelleri</name>
    <dbReference type="NCBI Taxonomy" id="279356"/>
    <lineage>
        <taxon>Bacteria</taxon>
        <taxon>Pseudomonadati</taxon>
        <taxon>Bacteroidota</taxon>
        <taxon>Flavobacteriia</taxon>
        <taxon>Flavobacteriales</taxon>
        <taxon>Flavobacteriaceae</taxon>
        <taxon>Aquimarina</taxon>
    </lineage>
</organism>
<proteinExistence type="predicted"/>
<dbReference type="EMBL" id="BMWS01000008">
    <property type="protein sequence ID" value="GGX15009.1"/>
    <property type="molecule type" value="Genomic_DNA"/>
</dbReference>
<reference evidence="2 3" key="1">
    <citation type="journal article" date="2014" name="Int. J. Syst. Evol. Microbiol.">
        <title>Complete genome sequence of Corynebacterium casei LMG S-19264T (=DSM 44701T), isolated from a smear-ripened cheese.</title>
        <authorList>
            <consortium name="US DOE Joint Genome Institute (JGI-PGF)"/>
            <person name="Walter F."/>
            <person name="Albersmeier A."/>
            <person name="Kalinowski J."/>
            <person name="Ruckert C."/>
        </authorList>
    </citation>
    <scope>NUCLEOTIDE SEQUENCE [LARGE SCALE GENOMIC DNA]</scope>
    <source>
        <strain evidence="2 3">KCTC 12285</strain>
    </source>
</reference>
<dbReference type="AlphaFoldDB" id="A0A918N3M2"/>
<gene>
    <name evidence="2" type="ORF">GCM10007384_15870</name>
</gene>
<dbReference type="PROSITE" id="PS51257">
    <property type="entry name" value="PROKAR_LIPOPROTEIN"/>
    <property type="match status" value="1"/>
</dbReference>
<comment type="caution">
    <text evidence="2">The sequence shown here is derived from an EMBL/GenBank/DDBJ whole genome shotgun (WGS) entry which is preliminary data.</text>
</comment>
<name>A0A918N3M2_9FLAO</name>
<keyword evidence="3" id="KW-1185">Reference proteome</keyword>
<sequence length="346" mass="37766">MNKILKFKSILTLFIIAAVTFSCSSDDNEDIQGPSTETTFDLKVTNTNAGNTAERDLKITTAELNSKVKVNVTFTSEKSMRRLYIAQSINGETNIPFIFDSQEVDEKKDGSVDLVGDDKKTFTFNIDFNTPTTADGTITYILWTTTGRGDFRDISKRNAIGDFDFGTITIKAGNGAVGDGLKSYTQTILNAPLGDGSSSTFMSIFDGEIYKINEGEELASLWDFGYYYGNTNKASLASANNYPTDIINVPAIGGVTADELNKVYFELSSKTVAEFDAITTKSDLDFIVQSTSQRINNLAVGNVIDFVDNYGNKGMIKIIEIVSGTGTSGKITFDIKVQTKDITLKL</sequence>
<evidence type="ECO:0000313" key="2">
    <source>
        <dbReference type="EMBL" id="GGX15009.1"/>
    </source>
</evidence>
<keyword evidence="1" id="KW-0732">Signal</keyword>
<dbReference type="RefSeq" id="WP_027411724.1">
    <property type="nucleotide sequence ID" value="NZ_BMWS01000008.1"/>
</dbReference>
<protein>
    <submittedName>
        <fullName evidence="2">Uncharacterized protein</fullName>
    </submittedName>
</protein>
<feature type="chain" id="PRO_5036972701" evidence="1">
    <location>
        <begin position="25"/>
        <end position="346"/>
    </location>
</feature>
<dbReference type="Proteomes" id="UP000601108">
    <property type="component" value="Unassembled WGS sequence"/>
</dbReference>
<feature type="signal peptide" evidence="1">
    <location>
        <begin position="1"/>
        <end position="24"/>
    </location>
</feature>
<evidence type="ECO:0000313" key="3">
    <source>
        <dbReference type="Proteomes" id="UP000601108"/>
    </source>
</evidence>